<protein>
    <recommendedName>
        <fullName evidence="1">Protein kinase domain-containing protein</fullName>
    </recommendedName>
</protein>
<keyword evidence="3" id="KW-1185">Reference proteome</keyword>
<dbReference type="GO" id="GO:0004672">
    <property type="term" value="F:protein kinase activity"/>
    <property type="evidence" value="ECO:0007669"/>
    <property type="project" value="InterPro"/>
</dbReference>
<organism evidence="2 3">
    <name type="scientific">Claviceps pusilla</name>
    <dbReference type="NCBI Taxonomy" id="123648"/>
    <lineage>
        <taxon>Eukaryota</taxon>
        <taxon>Fungi</taxon>
        <taxon>Dikarya</taxon>
        <taxon>Ascomycota</taxon>
        <taxon>Pezizomycotina</taxon>
        <taxon>Sordariomycetes</taxon>
        <taxon>Hypocreomycetidae</taxon>
        <taxon>Hypocreales</taxon>
        <taxon>Clavicipitaceae</taxon>
        <taxon>Claviceps</taxon>
    </lineage>
</organism>
<feature type="non-terminal residue" evidence="2">
    <location>
        <position position="257"/>
    </location>
</feature>
<dbReference type="AlphaFoldDB" id="A0A9P7N7M8"/>
<evidence type="ECO:0000259" key="1">
    <source>
        <dbReference type="PROSITE" id="PS50011"/>
    </source>
</evidence>
<proteinExistence type="predicted"/>
<evidence type="ECO:0000313" key="2">
    <source>
        <dbReference type="EMBL" id="KAG5994352.1"/>
    </source>
</evidence>
<dbReference type="Proteomes" id="UP000748025">
    <property type="component" value="Unassembled WGS sequence"/>
</dbReference>
<feature type="domain" description="Protein kinase" evidence="1">
    <location>
        <begin position="1"/>
        <end position="257"/>
    </location>
</feature>
<dbReference type="GO" id="GO:0005524">
    <property type="term" value="F:ATP binding"/>
    <property type="evidence" value="ECO:0007669"/>
    <property type="project" value="InterPro"/>
</dbReference>
<accession>A0A9P7N7M8</accession>
<dbReference type="EMBL" id="SRPW01002241">
    <property type="protein sequence ID" value="KAG5994352.1"/>
    <property type="molecule type" value="Genomic_DNA"/>
</dbReference>
<sequence>MNNGFVTVKFLGRTDDKQVQRELSINKFLREQCRSRSICTIQDSFTIPHHLAKVKAEYRDLSFDAVVYPSTGSDLHRVQTSYVHENSILPLSIEMRVQCVRDIIRGVAELHDLGIVHADIHPGNVVLPAPMNEEIEVLLKDPVMEHKVERLDGSSTPDILPKSIIKPEDLGFGIGTCKIMDFGFSFPYNERLSAPLRAERFSRGATSAIEFETTKTTVRPFKVDSWYMGQLSGLEVIVRFTKGETESKTPCSNPLAI</sequence>
<dbReference type="InterPro" id="IPR011009">
    <property type="entry name" value="Kinase-like_dom_sf"/>
</dbReference>
<dbReference type="SUPFAM" id="SSF56112">
    <property type="entry name" value="Protein kinase-like (PK-like)"/>
    <property type="match status" value="1"/>
</dbReference>
<dbReference type="OrthoDB" id="4933424at2759"/>
<reference evidence="2" key="1">
    <citation type="journal article" date="2020" name="bioRxiv">
        <title>Whole genome comparisons of ergot fungi reveals the divergence and evolution of species within the genus Claviceps are the result of varying mechanisms driving genome evolution and host range expansion.</title>
        <authorList>
            <person name="Wyka S.A."/>
            <person name="Mondo S.J."/>
            <person name="Liu M."/>
            <person name="Dettman J."/>
            <person name="Nalam V."/>
            <person name="Broders K.D."/>
        </authorList>
    </citation>
    <scope>NUCLEOTIDE SEQUENCE</scope>
    <source>
        <strain evidence="2">CCC 602</strain>
    </source>
</reference>
<dbReference type="Gene3D" id="1.10.510.10">
    <property type="entry name" value="Transferase(Phosphotransferase) domain 1"/>
    <property type="match status" value="1"/>
</dbReference>
<dbReference type="PROSITE" id="PS50011">
    <property type="entry name" value="PROTEIN_KINASE_DOM"/>
    <property type="match status" value="1"/>
</dbReference>
<evidence type="ECO:0000313" key="3">
    <source>
        <dbReference type="Proteomes" id="UP000748025"/>
    </source>
</evidence>
<comment type="caution">
    <text evidence="2">The sequence shown here is derived from an EMBL/GenBank/DDBJ whole genome shotgun (WGS) entry which is preliminary data.</text>
</comment>
<dbReference type="InterPro" id="IPR000719">
    <property type="entry name" value="Prot_kinase_dom"/>
</dbReference>
<gene>
    <name evidence="2" type="ORF">E4U43_003257</name>
</gene>
<name>A0A9P7N7M8_9HYPO</name>